<evidence type="ECO:0000259" key="4">
    <source>
        <dbReference type="SMART" id="SM01088"/>
    </source>
</evidence>
<evidence type="ECO:0000313" key="6">
    <source>
        <dbReference type="Proteomes" id="UP000298663"/>
    </source>
</evidence>
<dbReference type="GO" id="GO:0042302">
    <property type="term" value="F:structural constituent of cuticle"/>
    <property type="evidence" value="ECO:0007669"/>
    <property type="project" value="InterPro"/>
</dbReference>
<sequence length="384" mass="39686">MDVIGSIMRFEDFKMHRPVVLLAMGGSATAVLMTLITVGFLMGEIHNLYHEIIADLQEFGAFADDAWKTMMDVNHSEARRHGPFGSIFRRTKRQYDAGVEGEGQAVEASCDISMTYVRVIFRFWFGRVVGMLVYGPQDCAPQASNCPVGPMGPPGEDGIPGSDGDPGRDGLPGEAFVPVSFQKNPMNCITCPPGIPGRAGQDGPPGPPGGPGQPGVDGSPGKDGTPGLPGPEGDPGPDGEPGQEGQPGEPGIPGNVVANPPGPPGESGPPGPPGAAGQPGDSSQEGPWVLQVLLVQLPGPQGPPGDDAAYCPCPPRTMELAISEASEDPYSSPVQANEDSDGYVGLHSASLPVATENPDKTPARSKTAAPPGIKPPAHYKAERS</sequence>
<dbReference type="PANTHER" id="PTHR24637:SF377">
    <property type="entry name" value="COLLAGEN TYPE IX ALPHA 1 CHAIN"/>
    <property type="match status" value="1"/>
</dbReference>
<gene>
    <name evidence="5" type="ORF">L596_020704</name>
</gene>
<dbReference type="PANTHER" id="PTHR24637">
    <property type="entry name" value="COLLAGEN"/>
    <property type="match status" value="1"/>
</dbReference>
<evidence type="ECO:0000256" key="1">
    <source>
        <dbReference type="ARBA" id="ARBA00022737"/>
    </source>
</evidence>
<protein>
    <recommendedName>
        <fullName evidence="4">Nematode cuticle collagen N-terminal domain-containing protein</fullName>
    </recommendedName>
</protein>
<dbReference type="EMBL" id="AZBU02000006">
    <property type="protein sequence ID" value="TKR73391.1"/>
    <property type="molecule type" value="Genomic_DNA"/>
</dbReference>
<accession>A0A4U5MUC1</accession>
<dbReference type="Pfam" id="PF01484">
    <property type="entry name" value="Col_cuticle_N"/>
    <property type="match status" value="1"/>
</dbReference>
<dbReference type="InterPro" id="IPR002486">
    <property type="entry name" value="Col_cuticle_N"/>
</dbReference>
<dbReference type="Proteomes" id="UP000298663">
    <property type="component" value="Unassembled WGS sequence"/>
</dbReference>
<dbReference type="SMART" id="SM01088">
    <property type="entry name" value="Col_cuticle_N"/>
    <property type="match status" value="1"/>
</dbReference>
<feature type="region of interest" description="Disordered" evidence="2">
    <location>
        <begin position="145"/>
        <end position="285"/>
    </location>
</feature>
<feature type="domain" description="Nematode cuticle collagen N-terminal" evidence="4">
    <location>
        <begin position="18"/>
        <end position="70"/>
    </location>
</feature>
<comment type="caution">
    <text evidence="5">The sequence shown here is derived from an EMBL/GenBank/DDBJ whole genome shotgun (WGS) entry which is preliminary data.</text>
</comment>
<keyword evidence="6" id="KW-1185">Reference proteome</keyword>
<evidence type="ECO:0000256" key="2">
    <source>
        <dbReference type="SAM" id="MobiDB-lite"/>
    </source>
</evidence>
<keyword evidence="3" id="KW-0472">Membrane</keyword>
<feature type="region of interest" description="Disordered" evidence="2">
    <location>
        <begin position="325"/>
        <end position="384"/>
    </location>
</feature>
<evidence type="ECO:0000313" key="5">
    <source>
        <dbReference type="EMBL" id="TKR73391.1"/>
    </source>
</evidence>
<dbReference type="OrthoDB" id="5877196at2759"/>
<evidence type="ECO:0000256" key="3">
    <source>
        <dbReference type="SAM" id="Phobius"/>
    </source>
</evidence>
<dbReference type="STRING" id="34508.A0A4U5MUC1"/>
<feature type="transmembrane region" description="Helical" evidence="3">
    <location>
        <begin position="20"/>
        <end position="42"/>
    </location>
</feature>
<keyword evidence="1" id="KW-0677">Repeat</keyword>
<feature type="compositionally biased region" description="Low complexity" evidence="2">
    <location>
        <begin position="243"/>
        <end position="259"/>
    </location>
</feature>
<dbReference type="AlphaFoldDB" id="A0A4U5MUC1"/>
<reference evidence="5 6" key="2">
    <citation type="journal article" date="2019" name="G3 (Bethesda)">
        <title>Hybrid Assembly of the Genome of the Entomopathogenic Nematode Steinernema carpocapsae Identifies the X-Chromosome.</title>
        <authorList>
            <person name="Serra L."/>
            <person name="Macchietto M."/>
            <person name="Macias-Munoz A."/>
            <person name="McGill C.J."/>
            <person name="Rodriguez I.M."/>
            <person name="Rodriguez B."/>
            <person name="Murad R."/>
            <person name="Mortazavi A."/>
        </authorList>
    </citation>
    <scope>NUCLEOTIDE SEQUENCE [LARGE SCALE GENOMIC DNA]</scope>
    <source>
        <strain evidence="5 6">ALL</strain>
    </source>
</reference>
<organism evidence="5 6">
    <name type="scientific">Steinernema carpocapsae</name>
    <name type="common">Entomopathogenic nematode</name>
    <dbReference type="NCBI Taxonomy" id="34508"/>
    <lineage>
        <taxon>Eukaryota</taxon>
        <taxon>Metazoa</taxon>
        <taxon>Ecdysozoa</taxon>
        <taxon>Nematoda</taxon>
        <taxon>Chromadorea</taxon>
        <taxon>Rhabditida</taxon>
        <taxon>Tylenchina</taxon>
        <taxon>Panagrolaimomorpha</taxon>
        <taxon>Strongyloidoidea</taxon>
        <taxon>Steinernematidae</taxon>
        <taxon>Steinernema</taxon>
    </lineage>
</organism>
<keyword evidence="3" id="KW-1133">Transmembrane helix</keyword>
<reference evidence="5 6" key="1">
    <citation type="journal article" date="2015" name="Genome Biol.">
        <title>Comparative genomics of Steinernema reveals deeply conserved gene regulatory networks.</title>
        <authorList>
            <person name="Dillman A.R."/>
            <person name="Macchietto M."/>
            <person name="Porter C.F."/>
            <person name="Rogers A."/>
            <person name="Williams B."/>
            <person name="Antoshechkin I."/>
            <person name="Lee M.M."/>
            <person name="Goodwin Z."/>
            <person name="Lu X."/>
            <person name="Lewis E.E."/>
            <person name="Goodrich-Blair H."/>
            <person name="Stock S.P."/>
            <person name="Adams B.J."/>
            <person name="Sternberg P.W."/>
            <person name="Mortazavi A."/>
        </authorList>
    </citation>
    <scope>NUCLEOTIDE SEQUENCE [LARGE SCALE GENOMIC DNA]</scope>
    <source>
        <strain evidence="5 6">ALL</strain>
    </source>
</reference>
<keyword evidence="3" id="KW-0812">Transmembrane</keyword>
<feature type="compositionally biased region" description="Pro residues" evidence="2">
    <location>
        <begin position="260"/>
        <end position="273"/>
    </location>
</feature>
<name>A0A4U5MUC1_STECR</name>
<proteinExistence type="predicted"/>